<gene>
    <name evidence="1" type="ORF">S01H4_48117</name>
</gene>
<dbReference type="Gene3D" id="3.30.420.240">
    <property type="match status" value="1"/>
</dbReference>
<name>X1B3S3_9ZZZZ</name>
<accession>X1B3S3</accession>
<dbReference type="EMBL" id="BART01027088">
    <property type="protein sequence ID" value="GAG90379.1"/>
    <property type="molecule type" value="Genomic_DNA"/>
</dbReference>
<proteinExistence type="predicted"/>
<organism evidence="1">
    <name type="scientific">marine sediment metagenome</name>
    <dbReference type="NCBI Taxonomy" id="412755"/>
    <lineage>
        <taxon>unclassified sequences</taxon>
        <taxon>metagenomes</taxon>
        <taxon>ecological metagenomes</taxon>
    </lineage>
</organism>
<protein>
    <recommendedName>
        <fullName evidence="2">Terminase large subunit gp17-like C-terminal domain-containing protein</fullName>
    </recommendedName>
</protein>
<evidence type="ECO:0008006" key="2">
    <source>
        <dbReference type="Google" id="ProtNLM"/>
    </source>
</evidence>
<dbReference type="AlphaFoldDB" id="X1B3S3"/>
<sequence length="218" mass="25408">MVELWNAYSIPQSDAFERGYQNNMSSFEGHLLKKEWLKYYKDYEIKLSELRIYFGVDPDIAEMGISRIEASKHNWFVIAVLGWDPIKNVVYVLKTYYNVLAFPQQVKQIVQHYQLFNPIKILVEDNYYQKALKQQLYLQGLPVIGVTSTRSKTFRIESRAVDYEIGRIRILSSQHELIEEFINFPSDDYRNDVLDAIDIGMRGIPVRAASRIVTGGVI</sequence>
<comment type="caution">
    <text evidence="1">The sequence shown here is derived from an EMBL/GenBank/DDBJ whole genome shotgun (WGS) entry which is preliminary data.</text>
</comment>
<evidence type="ECO:0000313" key="1">
    <source>
        <dbReference type="EMBL" id="GAG90379.1"/>
    </source>
</evidence>
<reference evidence="1" key="1">
    <citation type="journal article" date="2014" name="Front. Microbiol.">
        <title>High frequency of phylogenetically diverse reductive dehalogenase-homologous genes in deep subseafloor sedimentary metagenomes.</title>
        <authorList>
            <person name="Kawai M."/>
            <person name="Futagami T."/>
            <person name="Toyoda A."/>
            <person name="Takaki Y."/>
            <person name="Nishi S."/>
            <person name="Hori S."/>
            <person name="Arai W."/>
            <person name="Tsubouchi T."/>
            <person name="Morono Y."/>
            <person name="Uchiyama I."/>
            <person name="Ito T."/>
            <person name="Fujiyama A."/>
            <person name="Inagaki F."/>
            <person name="Takami H."/>
        </authorList>
    </citation>
    <scope>NUCLEOTIDE SEQUENCE</scope>
    <source>
        <strain evidence="1">Expedition CK06-06</strain>
    </source>
</reference>